<dbReference type="EMBL" id="SWAV01000001">
    <property type="protein sequence ID" value="TKA93145.1"/>
    <property type="molecule type" value="Genomic_DNA"/>
</dbReference>
<dbReference type="PROSITE" id="PS51257">
    <property type="entry name" value="PROKAR_LIPOPROTEIN"/>
    <property type="match status" value="1"/>
</dbReference>
<organism evidence="5 6">
    <name type="scientific">Halopseudomonas bauzanensis</name>
    <dbReference type="NCBI Taxonomy" id="653930"/>
    <lineage>
        <taxon>Bacteria</taxon>
        <taxon>Pseudomonadati</taxon>
        <taxon>Pseudomonadota</taxon>
        <taxon>Gammaproteobacteria</taxon>
        <taxon>Pseudomonadales</taxon>
        <taxon>Pseudomonadaceae</taxon>
        <taxon>Halopseudomonas</taxon>
    </lineage>
</organism>
<feature type="chain" id="PRO_5021042234" description="Carboxylic ester hydrolase" evidence="3">
    <location>
        <begin position="32"/>
        <end position="672"/>
    </location>
</feature>
<evidence type="ECO:0000259" key="4">
    <source>
        <dbReference type="Pfam" id="PF00135"/>
    </source>
</evidence>
<gene>
    <name evidence="5" type="ORF">FA869_02875</name>
</gene>
<dbReference type="PROSITE" id="PS00122">
    <property type="entry name" value="CARBOXYLESTERASE_B_1"/>
    <property type="match status" value="1"/>
</dbReference>
<comment type="caution">
    <text evidence="5">The sequence shown here is derived from an EMBL/GenBank/DDBJ whole genome shotgun (WGS) entry which is preliminary data.</text>
</comment>
<evidence type="ECO:0000256" key="3">
    <source>
        <dbReference type="RuleBase" id="RU361235"/>
    </source>
</evidence>
<keyword evidence="2 3" id="KW-0378">Hydrolase</keyword>
<keyword evidence="3" id="KW-0732">Signal</keyword>
<dbReference type="EC" id="3.1.1.-" evidence="3"/>
<dbReference type="InterPro" id="IPR019826">
    <property type="entry name" value="Carboxylesterase_B_AS"/>
</dbReference>
<feature type="domain" description="Carboxylesterase type B" evidence="4">
    <location>
        <begin position="210"/>
        <end position="521"/>
    </location>
</feature>
<feature type="domain" description="Carboxylesterase type B" evidence="4">
    <location>
        <begin position="611"/>
        <end position="665"/>
    </location>
</feature>
<dbReference type="Proteomes" id="UP000305198">
    <property type="component" value="Unassembled WGS sequence"/>
</dbReference>
<comment type="similarity">
    <text evidence="1 3">Belongs to the type-B carboxylesterase/lipase family.</text>
</comment>
<proteinExistence type="inferred from homology"/>
<dbReference type="Gene3D" id="3.40.50.1820">
    <property type="entry name" value="alpha/beta hydrolase"/>
    <property type="match status" value="2"/>
</dbReference>
<name>A0A4U0YNS0_9GAMM</name>
<sequence length="672" mass="71590">MRQTMTRIPLSSRAARLTTMPLICTFAMTLAGCFDGGGSSKGPGTHTGTFVDSPVAGLRYQTDSQEGTTDEQGSFAYRGGETVAFHLGDLKLGEAEGAEILTPLDLVAGAEEHTDDAVTNIAVLLQTLDQDGNTSNGITITPEIAEQVSVYADRLVFDMDYTAFAASLTDLLDDLNNAEPPVFTDTFPGPRAVVAAADAQEHLARALAPQKIIDTEYGKLSGFQHDDGTWAWYGVPYAKPPVGDLRWQPPVKPDAWEGVRWATGWADQSAQNPAYVAFGEGGMSEDSLYLNVTVPDGVDGEKLPVMVWFHGGGFAILTGNTKAFNNTSLPKEGVVVVTVNHRLGPLGYMAHPALTAESPNETSGNYGQLDLIAALEWVRDNIEAFGGDPDNVTIFGESGGGGKVLSLINSPMASGLFHKAIVQSGMAGPDDQLMPVENLLAAEEQDGIAVAEALGVQNAEDVAAALRAVPWPQLVAAADGSGRVFSPNVDGVYMLDGIRDSFEAGRHNDVPIIAGANEGDTPGLIDGLKWYMPWMADNNEADTFVYVFDHLPDNWSSQGALAYHGAELVYVFDYPGSFLSHYLLGLTGLQDPVGGDTPTPQGFAMNHPGWNPNDVAVTDNMRAMWANFARSGNPSIEGFDWPAYTSGNDTYVRIAQSLTVETGLDEAFPASD</sequence>
<dbReference type="GO" id="GO:0016787">
    <property type="term" value="F:hydrolase activity"/>
    <property type="evidence" value="ECO:0007669"/>
    <property type="project" value="UniProtKB-KW"/>
</dbReference>
<dbReference type="PANTHER" id="PTHR11559">
    <property type="entry name" value="CARBOXYLESTERASE"/>
    <property type="match status" value="1"/>
</dbReference>
<evidence type="ECO:0000256" key="1">
    <source>
        <dbReference type="ARBA" id="ARBA00005964"/>
    </source>
</evidence>
<dbReference type="SUPFAM" id="SSF53474">
    <property type="entry name" value="alpha/beta-Hydrolases"/>
    <property type="match status" value="1"/>
</dbReference>
<evidence type="ECO:0000256" key="2">
    <source>
        <dbReference type="ARBA" id="ARBA00022801"/>
    </source>
</evidence>
<reference evidence="5 6" key="1">
    <citation type="submission" date="2019-04" db="EMBL/GenBank/DDBJ databases">
        <title>Crypto-aerobic microbial life in anoxic (sulfidic) marine sediments.</title>
        <authorList>
            <person name="Bhattacharya S."/>
            <person name="Roy C."/>
            <person name="Mondal N."/>
            <person name="Sarkar J."/>
            <person name="Mandal S."/>
            <person name="Rameez M.J."/>
            <person name="Ghosh W."/>
        </authorList>
    </citation>
    <scope>NUCLEOTIDE SEQUENCE [LARGE SCALE GENOMIC DNA]</scope>
    <source>
        <strain evidence="5 6">SBBB</strain>
    </source>
</reference>
<protein>
    <recommendedName>
        <fullName evidence="3">Carboxylic ester hydrolase</fullName>
        <ecNumber evidence="3">3.1.1.-</ecNumber>
    </recommendedName>
</protein>
<dbReference type="InterPro" id="IPR002018">
    <property type="entry name" value="CarbesteraseB"/>
</dbReference>
<dbReference type="AlphaFoldDB" id="A0A4U0YNS0"/>
<evidence type="ECO:0000313" key="5">
    <source>
        <dbReference type="EMBL" id="TKA93145.1"/>
    </source>
</evidence>
<dbReference type="InterPro" id="IPR029058">
    <property type="entry name" value="AB_hydrolase_fold"/>
</dbReference>
<evidence type="ECO:0000313" key="6">
    <source>
        <dbReference type="Proteomes" id="UP000305198"/>
    </source>
</evidence>
<accession>A0A4U0YNS0</accession>
<dbReference type="InterPro" id="IPR050309">
    <property type="entry name" value="Type-B_Carboxylest/Lipase"/>
</dbReference>
<feature type="signal peptide" evidence="3">
    <location>
        <begin position="1"/>
        <end position="31"/>
    </location>
</feature>
<dbReference type="Pfam" id="PF00135">
    <property type="entry name" value="COesterase"/>
    <property type="match status" value="2"/>
</dbReference>